<name>A0A7K1FE84_9ACTN</name>
<keyword evidence="3" id="KW-1185">Reference proteome</keyword>
<comment type="caution">
    <text evidence="2">The sequence shown here is derived from an EMBL/GenBank/DDBJ whole genome shotgun (WGS) entry which is preliminary data.</text>
</comment>
<feature type="domain" description="HTH marR-type" evidence="1">
    <location>
        <begin position="21"/>
        <end position="148"/>
    </location>
</feature>
<dbReference type="SMART" id="SM00347">
    <property type="entry name" value="HTH_MARR"/>
    <property type="match status" value="1"/>
</dbReference>
<dbReference type="InterPro" id="IPR036390">
    <property type="entry name" value="WH_DNA-bd_sf"/>
</dbReference>
<dbReference type="PANTHER" id="PTHR39515">
    <property type="entry name" value="CONSERVED PROTEIN"/>
    <property type="match status" value="1"/>
</dbReference>
<dbReference type="RefSeq" id="WP_154766482.1">
    <property type="nucleotide sequence ID" value="NZ_WLYK01000001.1"/>
</dbReference>
<dbReference type="AlphaFoldDB" id="A0A7K1FE84"/>
<evidence type="ECO:0000313" key="3">
    <source>
        <dbReference type="Proteomes" id="UP000460221"/>
    </source>
</evidence>
<dbReference type="Gene3D" id="1.10.10.10">
    <property type="entry name" value="Winged helix-like DNA-binding domain superfamily/Winged helix DNA-binding domain"/>
    <property type="match status" value="1"/>
</dbReference>
<evidence type="ECO:0000259" key="1">
    <source>
        <dbReference type="PROSITE" id="PS50995"/>
    </source>
</evidence>
<reference evidence="2 3" key="1">
    <citation type="submission" date="2019-11" db="EMBL/GenBank/DDBJ databases">
        <authorList>
            <person name="Jiang L.-Q."/>
        </authorList>
    </citation>
    <scope>NUCLEOTIDE SEQUENCE [LARGE SCALE GENOMIC DNA]</scope>
    <source>
        <strain evidence="2 3">YIM 132087</strain>
    </source>
</reference>
<dbReference type="PANTHER" id="PTHR39515:SF2">
    <property type="entry name" value="HTH-TYPE TRANSCRIPTIONAL REGULATOR RV0880"/>
    <property type="match status" value="1"/>
</dbReference>
<dbReference type="InterPro" id="IPR036388">
    <property type="entry name" value="WH-like_DNA-bd_sf"/>
</dbReference>
<protein>
    <submittedName>
        <fullName evidence="2">MarR family transcriptional regulator</fullName>
    </submittedName>
</protein>
<sequence>MAKSRKAPEDESTSGLTQSDLVRLRMVLGRLGRMLRQQNDEDLPYALIALIFAIHRNEPVTAKQLAEAEGITPPAVTRSLARLEELGMIIRTAVPTDRRVQEIELSTKGERTRVSLLHKREIWLTKHLEKLDADDIGLLLSALPALERLTGFDS</sequence>
<accession>A0A7K1FE84</accession>
<gene>
    <name evidence="2" type="ORF">GIS00_00430</name>
</gene>
<dbReference type="EMBL" id="WLYK01000001">
    <property type="protein sequence ID" value="MTD12408.1"/>
    <property type="molecule type" value="Genomic_DNA"/>
</dbReference>
<dbReference type="SUPFAM" id="SSF46785">
    <property type="entry name" value="Winged helix' DNA-binding domain"/>
    <property type="match status" value="1"/>
</dbReference>
<dbReference type="GO" id="GO:0003700">
    <property type="term" value="F:DNA-binding transcription factor activity"/>
    <property type="evidence" value="ECO:0007669"/>
    <property type="project" value="InterPro"/>
</dbReference>
<dbReference type="Pfam" id="PF12802">
    <property type="entry name" value="MarR_2"/>
    <property type="match status" value="1"/>
</dbReference>
<dbReference type="InterPro" id="IPR052526">
    <property type="entry name" value="HTH-type_Bedaq_tolerance"/>
</dbReference>
<evidence type="ECO:0000313" key="2">
    <source>
        <dbReference type="EMBL" id="MTD12408.1"/>
    </source>
</evidence>
<dbReference type="InterPro" id="IPR000835">
    <property type="entry name" value="HTH_MarR-typ"/>
</dbReference>
<dbReference type="PRINTS" id="PR00598">
    <property type="entry name" value="HTHMARR"/>
</dbReference>
<dbReference type="Proteomes" id="UP000460221">
    <property type="component" value="Unassembled WGS sequence"/>
</dbReference>
<dbReference type="PROSITE" id="PS50995">
    <property type="entry name" value="HTH_MARR_2"/>
    <property type="match status" value="1"/>
</dbReference>
<proteinExistence type="predicted"/>
<organism evidence="2 3">
    <name type="scientific">Nakamurella alba</name>
    <dbReference type="NCBI Taxonomy" id="2665158"/>
    <lineage>
        <taxon>Bacteria</taxon>
        <taxon>Bacillati</taxon>
        <taxon>Actinomycetota</taxon>
        <taxon>Actinomycetes</taxon>
        <taxon>Nakamurellales</taxon>
        <taxon>Nakamurellaceae</taxon>
        <taxon>Nakamurella</taxon>
    </lineage>
</organism>